<evidence type="ECO:0000259" key="8">
    <source>
        <dbReference type="Pfam" id="PF08546"/>
    </source>
</evidence>
<proteinExistence type="predicted"/>
<dbReference type="Pfam" id="PF08546">
    <property type="entry name" value="ApbA_C"/>
    <property type="match status" value="1"/>
</dbReference>
<reference evidence="9 10" key="1">
    <citation type="submission" date="2016-10" db="EMBL/GenBank/DDBJ databases">
        <authorList>
            <person name="de Groot N.N."/>
        </authorList>
    </citation>
    <scope>NUCLEOTIDE SEQUENCE [LARGE SCALE GENOMIC DNA]</scope>
    <source>
        <strain evidence="9 10">DSM 22007</strain>
    </source>
</reference>
<dbReference type="GO" id="GO:0015940">
    <property type="term" value="P:pantothenate biosynthetic process"/>
    <property type="evidence" value="ECO:0007669"/>
    <property type="project" value="UniProtKB-UniPathway"/>
</dbReference>
<dbReference type="GO" id="GO:0005737">
    <property type="term" value="C:cytoplasm"/>
    <property type="evidence" value="ECO:0007669"/>
    <property type="project" value="TreeGrafter"/>
</dbReference>
<dbReference type="SUPFAM" id="SSF48179">
    <property type="entry name" value="6-phosphogluconate dehydrogenase C-terminal domain-like"/>
    <property type="match status" value="1"/>
</dbReference>
<comment type="catalytic activity">
    <reaction evidence="6">
        <text>(R)-pantoate + NADP(+) = 2-dehydropantoate + NADPH + H(+)</text>
        <dbReference type="Rhea" id="RHEA:16233"/>
        <dbReference type="ChEBI" id="CHEBI:11561"/>
        <dbReference type="ChEBI" id="CHEBI:15378"/>
        <dbReference type="ChEBI" id="CHEBI:15980"/>
        <dbReference type="ChEBI" id="CHEBI:57783"/>
        <dbReference type="ChEBI" id="CHEBI:58349"/>
        <dbReference type="EC" id="1.1.1.169"/>
    </reaction>
</comment>
<name>A0A1H9J5S5_9RHOB</name>
<evidence type="ECO:0000313" key="10">
    <source>
        <dbReference type="Proteomes" id="UP000198634"/>
    </source>
</evidence>
<dbReference type="RefSeq" id="WP_090270757.1">
    <property type="nucleotide sequence ID" value="NZ_FOEP01000014.1"/>
</dbReference>
<dbReference type="Pfam" id="PF02558">
    <property type="entry name" value="ApbA"/>
    <property type="match status" value="1"/>
</dbReference>
<evidence type="ECO:0000313" key="9">
    <source>
        <dbReference type="EMBL" id="SEQ82117.1"/>
    </source>
</evidence>
<evidence type="ECO:0000256" key="6">
    <source>
        <dbReference type="ARBA" id="ARBA00048793"/>
    </source>
</evidence>
<protein>
    <recommendedName>
        <fullName evidence="3">2-dehydropantoate 2-reductase</fullName>
        <ecNumber evidence="2">1.1.1.169</ecNumber>
    </recommendedName>
    <alternativeName>
        <fullName evidence="5">Ketopantoate reductase</fullName>
    </alternativeName>
</protein>
<feature type="domain" description="Ketopantoate reductase N-terminal" evidence="7">
    <location>
        <begin position="3"/>
        <end position="102"/>
    </location>
</feature>
<evidence type="ECO:0000256" key="2">
    <source>
        <dbReference type="ARBA" id="ARBA00013014"/>
    </source>
</evidence>
<gene>
    <name evidence="9" type="ORF">SAMN04488092_11421</name>
</gene>
<dbReference type="GO" id="GO:0008677">
    <property type="term" value="F:2-dehydropantoate 2-reductase activity"/>
    <property type="evidence" value="ECO:0007669"/>
    <property type="project" value="UniProtKB-EC"/>
</dbReference>
<dbReference type="Proteomes" id="UP000198634">
    <property type="component" value="Unassembled WGS sequence"/>
</dbReference>
<dbReference type="UniPathway" id="UPA00028">
    <property type="reaction ID" value="UER00004"/>
</dbReference>
<keyword evidence="4" id="KW-0566">Pantothenate biosynthesis</keyword>
<feature type="domain" description="Ketopantoate reductase C-terminal" evidence="8">
    <location>
        <begin position="190"/>
        <end position="298"/>
    </location>
</feature>
<dbReference type="InterPro" id="IPR013752">
    <property type="entry name" value="KPA_reductase"/>
</dbReference>
<organism evidence="9 10">
    <name type="scientific">Thalassovita taeanensis</name>
    <dbReference type="NCBI Taxonomy" id="657014"/>
    <lineage>
        <taxon>Bacteria</taxon>
        <taxon>Pseudomonadati</taxon>
        <taxon>Pseudomonadota</taxon>
        <taxon>Alphaproteobacteria</taxon>
        <taxon>Rhodobacterales</taxon>
        <taxon>Roseobacteraceae</taxon>
        <taxon>Thalassovita</taxon>
    </lineage>
</organism>
<comment type="pathway">
    <text evidence="1">Cofactor biosynthesis; (R)-pantothenate biosynthesis; (R)-pantoate from 3-methyl-2-oxobutanoate: step 2/2.</text>
</comment>
<dbReference type="PANTHER" id="PTHR21708">
    <property type="entry name" value="PROBABLE 2-DEHYDROPANTOATE 2-REDUCTASE"/>
    <property type="match status" value="1"/>
</dbReference>
<dbReference type="EMBL" id="FOEP01000014">
    <property type="protein sequence ID" value="SEQ82117.1"/>
    <property type="molecule type" value="Genomic_DNA"/>
</dbReference>
<dbReference type="InterPro" id="IPR008927">
    <property type="entry name" value="6-PGluconate_DH-like_C_sf"/>
</dbReference>
<dbReference type="OrthoDB" id="9796561at2"/>
<evidence type="ECO:0000256" key="3">
    <source>
        <dbReference type="ARBA" id="ARBA00019465"/>
    </source>
</evidence>
<sequence>MNIAIIGAGNIGTAMAALIGSAGGDVTVVARGHRLDTIRRDGVSLDDRGTLHAAQVTAVTALDQVHDAVFLCVKAQDLGAAVAANAAGIGPETLVVPMINGLPFWYFYGAGGTVPFSDPAGQLAYHLRPEQVLGAVLLMTVQMTAAGRAVSTNTPTLSLAPVVAGADSAAISRLIDLLCASGVRTDLSADIRQQVLVKLMSNIATNPLSALTGENLAQIGRELSLRSIAYQLADEVRAWADRMLGRSLPPNAWLGDLLLDAGDFPTSMLQDARAGRVLELDAICRAPLALAGEGAMPCLAALVAQLDSADTFPLTGAPRSTAVERLLFLTSLERNSE</sequence>
<dbReference type="EC" id="1.1.1.169" evidence="2"/>
<dbReference type="STRING" id="657014.SAMN04488092_11421"/>
<dbReference type="InterPro" id="IPR013332">
    <property type="entry name" value="KPR_N"/>
</dbReference>
<dbReference type="InterPro" id="IPR013328">
    <property type="entry name" value="6PGD_dom2"/>
</dbReference>
<evidence type="ECO:0000259" key="7">
    <source>
        <dbReference type="Pfam" id="PF02558"/>
    </source>
</evidence>
<dbReference type="SUPFAM" id="SSF51735">
    <property type="entry name" value="NAD(P)-binding Rossmann-fold domains"/>
    <property type="match status" value="1"/>
</dbReference>
<accession>A0A1H9J5S5</accession>
<evidence type="ECO:0000256" key="4">
    <source>
        <dbReference type="ARBA" id="ARBA00022655"/>
    </source>
</evidence>
<dbReference type="InterPro" id="IPR051402">
    <property type="entry name" value="KPR-Related"/>
</dbReference>
<evidence type="ECO:0000256" key="5">
    <source>
        <dbReference type="ARBA" id="ARBA00032024"/>
    </source>
</evidence>
<evidence type="ECO:0000256" key="1">
    <source>
        <dbReference type="ARBA" id="ARBA00004994"/>
    </source>
</evidence>
<dbReference type="InterPro" id="IPR036291">
    <property type="entry name" value="NAD(P)-bd_dom_sf"/>
</dbReference>
<dbReference type="PANTHER" id="PTHR21708:SF26">
    <property type="entry name" value="2-DEHYDROPANTOATE 2-REDUCTASE"/>
    <property type="match status" value="1"/>
</dbReference>
<keyword evidence="10" id="KW-1185">Reference proteome</keyword>
<dbReference type="Gene3D" id="3.40.50.720">
    <property type="entry name" value="NAD(P)-binding Rossmann-like Domain"/>
    <property type="match status" value="1"/>
</dbReference>
<dbReference type="AlphaFoldDB" id="A0A1H9J5S5"/>
<dbReference type="Gene3D" id="1.10.1040.10">
    <property type="entry name" value="N-(1-d-carboxylethyl)-l-norvaline Dehydrogenase, domain 2"/>
    <property type="match status" value="1"/>
</dbReference>